<evidence type="ECO:0000256" key="15">
    <source>
        <dbReference type="ARBA" id="ARBA00023136"/>
    </source>
</evidence>
<feature type="transmembrane region" description="Helical" evidence="16">
    <location>
        <begin position="27"/>
        <end position="49"/>
    </location>
</feature>
<comment type="cofactor">
    <cofactor evidence="1">
        <name>heme</name>
        <dbReference type="ChEBI" id="CHEBI:30413"/>
    </cofactor>
</comment>
<dbReference type="Pfam" id="PF01127">
    <property type="entry name" value="Sdh_cyt"/>
    <property type="match status" value="1"/>
</dbReference>
<keyword evidence="12" id="KW-0249">Electron transport</keyword>
<dbReference type="EMBL" id="MSPP01000003">
    <property type="protein sequence ID" value="OUD08969.1"/>
    <property type="molecule type" value="Genomic_DNA"/>
</dbReference>
<evidence type="ECO:0000256" key="6">
    <source>
        <dbReference type="ARBA" id="ARBA00019425"/>
    </source>
</evidence>
<keyword evidence="8" id="KW-0816">Tricarboxylic acid cycle</keyword>
<comment type="pathway">
    <text evidence="4">Carbohydrate metabolism; tricarboxylic acid cycle.</text>
</comment>
<evidence type="ECO:0000256" key="14">
    <source>
        <dbReference type="ARBA" id="ARBA00023004"/>
    </source>
</evidence>
<keyword evidence="11" id="KW-0479">Metal-binding</keyword>
<sequence>MRYLTDRKRATGLGAGGAGSHHHWKMIVSSISICVLTPFFITTFGLALGRSYDDAIAFLSHPVSVVIMALSLIVGIQHFKMEIDEAVEDYVGGIARKLTLVAVTAFSYTLMALGLFALLKIAL</sequence>
<evidence type="ECO:0000256" key="2">
    <source>
        <dbReference type="ARBA" id="ARBA00004050"/>
    </source>
</evidence>
<proteinExistence type="predicted"/>
<dbReference type="Proteomes" id="UP000194664">
    <property type="component" value="Unassembled WGS sequence"/>
</dbReference>
<evidence type="ECO:0000256" key="1">
    <source>
        <dbReference type="ARBA" id="ARBA00001971"/>
    </source>
</evidence>
<evidence type="ECO:0000256" key="3">
    <source>
        <dbReference type="ARBA" id="ARBA00004141"/>
    </source>
</evidence>
<evidence type="ECO:0000256" key="10">
    <source>
        <dbReference type="ARBA" id="ARBA00022692"/>
    </source>
</evidence>
<dbReference type="GO" id="GO:0046872">
    <property type="term" value="F:metal ion binding"/>
    <property type="evidence" value="ECO:0007669"/>
    <property type="project" value="UniProtKB-KW"/>
</dbReference>
<keyword evidence="18" id="KW-1185">Reference proteome</keyword>
<dbReference type="InterPro" id="IPR000701">
    <property type="entry name" value="SuccDH_FuR_B_TM-su"/>
</dbReference>
<feature type="transmembrane region" description="Helical" evidence="16">
    <location>
        <begin position="98"/>
        <end position="119"/>
    </location>
</feature>
<evidence type="ECO:0000256" key="5">
    <source>
        <dbReference type="ARBA" id="ARBA00011558"/>
    </source>
</evidence>
<evidence type="ECO:0000256" key="11">
    <source>
        <dbReference type="ARBA" id="ARBA00022723"/>
    </source>
</evidence>
<evidence type="ECO:0000256" key="4">
    <source>
        <dbReference type="ARBA" id="ARBA00005163"/>
    </source>
</evidence>
<evidence type="ECO:0000256" key="9">
    <source>
        <dbReference type="ARBA" id="ARBA00022617"/>
    </source>
</evidence>
<comment type="function">
    <text evidence="2">Membrane-anchoring subunit of succinate dehydrogenase (SDH).</text>
</comment>
<dbReference type="GO" id="GO:0020037">
    <property type="term" value="F:heme binding"/>
    <property type="evidence" value="ECO:0007669"/>
    <property type="project" value="InterPro"/>
</dbReference>
<feature type="transmembrane region" description="Helical" evidence="16">
    <location>
        <begin position="55"/>
        <end position="77"/>
    </location>
</feature>
<keyword evidence="9" id="KW-0349">Heme</keyword>
<dbReference type="Gene3D" id="1.20.1300.10">
    <property type="entry name" value="Fumarate reductase/succinate dehydrogenase, transmembrane subunit"/>
    <property type="match status" value="1"/>
</dbReference>
<evidence type="ECO:0000256" key="8">
    <source>
        <dbReference type="ARBA" id="ARBA00022532"/>
    </source>
</evidence>
<keyword evidence="7" id="KW-0813">Transport</keyword>
<dbReference type="InterPro" id="IPR034804">
    <property type="entry name" value="SQR/QFR_C/D"/>
</dbReference>
<dbReference type="UniPathway" id="UPA00223"/>
<evidence type="ECO:0000313" key="17">
    <source>
        <dbReference type="EMBL" id="OUD08969.1"/>
    </source>
</evidence>
<dbReference type="SUPFAM" id="SSF81343">
    <property type="entry name" value="Fumarate reductase respiratory complex transmembrane subunits"/>
    <property type="match status" value="1"/>
</dbReference>
<organism evidence="17 18">
    <name type="scientific">Marivivens niveibacter</name>
    <dbReference type="NCBI Taxonomy" id="1930667"/>
    <lineage>
        <taxon>Bacteria</taxon>
        <taxon>Pseudomonadati</taxon>
        <taxon>Pseudomonadota</taxon>
        <taxon>Alphaproteobacteria</taxon>
        <taxon>Rhodobacterales</taxon>
        <taxon>Paracoccaceae</taxon>
        <taxon>Marivivens group</taxon>
        <taxon>Marivivens</taxon>
    </lineage>
</organism>
<name>A0A251WWX0_9RHOB</name>
<dbReference type="NCBIfam" id="TIGR02968">
    <property type="entry name" value="succ_dehyd_anc"/>
    <property type="match status" value="1"/>
</dbReference>
<evidence type="ECO:0000256" key="13">
    <source>
        <dbReference type="ARBA" id="ARBA00022989"/>
    </source>
</evidence>
<evidence type="ECO:0000313" key="18">
    <source>
        <dbReference type="Proteomes" id="UP000194664"/>
    </source>
</evidence>
<keyword evidence="15 16" id="KW-0472">Membrane</keyword>
<protein>
    <recommendedName>
        <fullName evidence="6">Succinate dehydrogenase hydrophobic membrane anchor subunit</fullName>
    </recommendedName>
</protein>
<accession>A0A251WWX0</accession>
<gene>
    <name evidence="17" type="ORF">BVC71_09650</name>
</gene>
<dbReference type="AlphaFoldDB" id="A0A251WWX0"/>
<dbReference type="RefSeq" id="WP_086451451.1">
    <property type="nucleotide sequence ID" value="NZ_MSPP01000003.1"/>
</dbReference>
<keyword evidence="10 16" id="KW-0812">Transmembrane</keyword>
<comment type="subunit">
    <text evidence="5">Part of an enzyme complex containing four subunits: a flavoprotein, an iron-sulfur protein, plus two membrane-anchoring proteins, SdhC and SdhD.</text>
</comment>
<dbReference type="GO" id="GO:0006099">
    <property type="term" value="P:tricarboxylic acid cycle"/>
    <property type="evidence" value="ECO:0007669"/>
    <property type="project" value="UniProtKB-UniPathway"/>
</dbReference>
<keyword evidence="14" id="KW-0408">Iron</keyword>
<evidence type="ECO:0000256" key="7">
    <source>
        <dbReference type="ARBA" id="ARBA00022448"/>
    </source>
</evidence>
<comment type="subcellular location">
    <subcellularLocation>
        <location evidence="3">Membrane</location>
        <topology evidence="3">Multi-pass membrane protein</topology>
    </subcellularLocation>
</comment>
<dbReference type="CDD" id="cd03495">
    <property type="entry name" value="SQR_TypeC_SdhD_like"/>
    <property type="match status" value="1"/>
</dbReference>
<dbReference type="GO" id="GO:0016020">
    <property type="term" value="C:membrane"/>
    <property type="evidence" value="ECO:0007669"/>
    <property type="project" value="UniProtKB-SubCell"/>
</dbReference>
<reference evidence="17 18" key="1">
    <citation type="submission" date="2016-12" db="EMBL/GenBank/DDBJ databases">
        <title>The draft genome sequence of HSLHS2.</title>
        <authorList>
            <person name="Hu D."/>
            <person name="Wang L."/>
            <person name="Shao Z."/>
        </authorList>
    </citation>
    <scope>NUCLEOTIDE SEQUENCE [LARGE SCALE GENOMIC DNA]</scope>
    <source>
        <strain evidence="17">MCCC 1A06712</strain>
    </source>
</reference>
<dbReference type="OrthoDB" id="9809280at2"/>
<dbReference type="InterPro" id="IPR014312">
    <property type="entry name" value="Succ_DH_anchor"/>
</dbReference>
<keyword evidence="13 16" id="KW-1133">Transmembrane helix</keyword>
<evidence type="ECO:0000256" key="12">
    <source>
        <dbReference type="ARBA" id="ARBA00022982"/>
    </source>
</evidence>
<evidence type="ECO:0000256" key="16">
    <source>
        <dbReference type="SAM" id="Phobius"/>
    </source>
</evidence>
<comment type="caution">
    <text evidence="17">The sequence shown here is derived from an EMBL/GenBank/DDBJ whole genome shotgun (WGS) entry which is preliminary data.</text>
</comment>